<gene>
    <name evidence="1" type="primary">casA</name>
    <name evidence="1" type="ORF">VLY81_02060</name>
</gene>
<accession>A0ABZ1BQ98</accession>
<dbReference type="InterPro" id="IPR013381">
    <property type="entry name" value="CRISPR-assoc_prot_Cse1"/>
</dbReference>
<keyword evidence="2" id="KW-1185">Reference proteome</keyword>
<proteinExistence type="predicted"/>
<protein>
    <submittedName>
        <fullName evidence="1">Type I-E CRISPR-associated protein Cse1/CasA</fullName>
    </submittedName>
</protein>
<dbReference type="RefSeq" id="WP_324669370.1">
    <property type="nucleotide sequence ID" value="NZ_CP141614.1"/>
</dbReference>
<dbReference type="NCBIfam" id="TIGR02547">
    <property type="entry name" value="casA_cse1"/>
    <property type="match status" value="1"/>
</dbReference>
<dbReference type="EMBL" id="CP141614">
    <property type="protein sequence ID" value="WRP14981.1"/>
    <property type="molecule type" value="Genomic_DNA"/>
</dbReference>
<evidence type="ECO:0000313" key="2">
    <source>
        <dbReference type="Proteomes" id="UP001333102"/>
    </source>
</evidence>
<evidence type="ECO:0000313" key="1">
    <source>
        <dbReference type="EMBL" id="WRP14981.1"/>
    </source>
</evidence>
<organism evidence="1 2">
    <name type="scientific">Geochorda subterranea</name>
    <dbReference type="NCBI Taxonomy" id="3109564"/>
    <lineage>
        <taxon>Bacteria</taxon>
        <taxon>Bacillati</taxon>
        <taxon>Bacillota</taxon>
        <taxon>Limnochordia</taxon>
        <taxon>Limnochordales</taxon>
        <taxon>Geochordaceae</taxon>
        <taxon>Geochorda</taxon>
    </lineage>
</organism>
<sequence>MNLLTDPLLRTETSEGFRRLSLPELMAALGRDQVEHLPGLQRHQEDAFHVFLCYLAGAVLARRGDTDVIHDAQYWRDGLRGLAGEAGDDAWTLVVPDLSRPAFMQPPLPPEDHDRLRPIADTPDALDLLPTAKNHDLKQTRAVRADPDAWVYALVSLQTMSGFYGVGNRGISRMNGGFGNRPVVEIVRSFRPGVRWRDAVSRLLDHRREVLGSAYGYDPRGIVLVWTEPWDGKTALPLTLLDPFYVEVCRRVRLKGDGRPTHAEAVASVADRIAASELRGAVGDAWLPIDLRESSSRGDGGIKALTVGPRGWDADLIRRLIFADELKLTPLQRPDARWQGDVWLSASVLVRGQGTTDGFHERRVAIPAAARLRVFGPPERRQPLAELSKTGVEYAGRMQNRVLRPAVLTYLATATSAADRESYEAWWRGVAGRFQARWTDAFFTWLWSVPEPFDEQLVSRQWALQLRDFALEILREAERFLPTHIGRRFQARVAAERRFWTGLYANGNFPFLREEAREDVGVA</sequence>
<name>A0ABZ1BQ98_9FIRM</name>
<dbReference type="Proteomes" id="UP001333102">
    <property type="component" value="Chromosome"/>
</dbReference>
<reference evidence="2" key="1">
    <citation type="submission" date="2023-12" db="EMBL/GenBank/DDBJ databases">
        <title>Novel isolates from deep terrestrial aquifers shed light on the physiology and ecology of the class Limnochordia.</title>
        <authorList>
            <person name="Karnachuk O.V."/>
            <person name="Lukina A.P."/>
            <person name="Avakyan M.R."/>
            <person name="Kadnikov V."/>
            <person name="Begmatov S."/>
            <person name="Beletsky A.V."/>
            <person name="Mardanov A.V."/>
            <person name="Ravin N.V."/>
        </authorList>
    </citation>
    <scope>NUCLEOTIDE SEQUENCE [LARGE SCALE GENOMIC DNA]</scope>
    <source>
        <strain evidence="2">LN</strain>
    </source>
</reference>